<accession>A0A6J6Y1U1</accession>
<name>A0A6J6Y1U1_9ZZZZ</name>
<evidence type="ECO:0000313" key="1">
    <source>
        <dbReference type="EMBL" id="CAB4802405.1"/>
    </source>
</evidence>
<dbReference type="SUPFAM" id="SSF56784">
    <property type="entry name" value="HAD-like"/>
    <property type="match status" value="1"/>
</dbReference>
<dbReference type="EMBL" id="CAFBON010000067">
    <property type="protein sequence ID" value="CAB4985358.1"/>
    <property type="molecule type" value="Genomic_DNA"/>
</dbReference>
<dbReference type="Gene3D" id="1.20.120.1600">
    <property type="match status" value="1"/>
</dbReference>
<dbReference type="Pfam" id="PF00702">
    <property type="entry name" value="Hydrolase"/>
    <property type="match status" value="1"/>
</dbReference>
<proteinExistence type="predicted"/>
<dbReference type="InterPro" id="IPR036412">
    <property type="entry name" value="HAD-like_sf"/>
</dbReference>
<dbReference type="Gene3D" id="3.40.50.1000">
    <property type="entry name" value="HAD superfamily/HAD-like"/>
    <property type="match status" value="1"/>
</dbReference>
<organism evidence="1">
    <name type="scientific">freshwater metagenome</name>
    <dbReference type="NCBI Taxonomy" id="449393"/>
    <lineage>
        <taxon>unclassified sequences</taxon>
        <taxon>metagenomes</taxon>
        <taxon>ecological metagenomes</taxon>
    </lineage>
</organism>
<dbReference type="AlphaFoldDB" id="A0A6J6Y1U1"/>
<protein>
    <submittedName>
        <fullName evidence="1">Unannotated protein</fullName>
    </submittedName>
</protein>
<evidence type="ECO:0000313" key="2">
    <source>
        <dbReference type="EMBL" id="CAB4985358.1"/>
    </source>
</evidence>
<dbReference type="EMBL" id="CAFAAJ010000056">
    <property type="protein sequence ID" value="CAB4802405.1"/>
    <property type="molecule type" value="Genomic_DNA"/>
</dbReference>
<reference evidence="1" key="1">
    <citation type="submission" date="2020-05" db="EMBL/GenBank/DDBJ databases">
        <authorList>
            <person name="Chiriac C."/>
            <person name="Salcher M."/>
            <person name="Ghai R."/>
            <person name="Kavagutti S V."/>
        </authorList>
    </citation>
    <scope>NUCLEOTIDE SEQUENCE</scope>
</reference>
<gene>
    <name evidence="1" type="ORF">UFOPK3001_01044</name>
    <name evidence="2" type="ORF">UFOPK3954_00799</name>
</gene>
<dbReference type="InterPro" id="IPR023214">
    <property type="entry name" value="HAD_sf"/>
</dbReference>
<sequence>MSQKRFDALLFDAGGVFVVPDHIALGDALGHRPNSLDGHRAHYHALSALERDALSNKAKDADGIEHLDWSVYRGAWAEAIGDSAPDTVEDRLRRVWTALLWRARIEESVAALWKLFNRKVPIGVVSNASGQIEGILATQGICQVGAGAGVPVSVVSDSHVVGFAKPDPRVFEPALAVLAAQGITDGSRIGYIGDSFINDVAGAAAAGLVPLHLDPYGLYDDLGHERIQSLHDLLDWV</sequence>